<sequence length="140" mass="16591">MQPRSQFSQRPSETIPITPTEPDWWKHRLFCYWGDQSMLRFGRNRKKPVKVRRLITLKKRGFFWLVLPVTGNKHPDFFCLSRTECICLDDEKPNSLYDKGYLCPRAETVPQVGLITEIGVVNHLTTPKILEWYQKHQMSL</sequence>
<reference evidence="1 2" key="1">
    <citation type="submission" date="2016-05" db="EMBL/GenBank/DDBJ databases">
        <title>Single-cell genome of chain-forming Candidatus Thiomargarita nelsonii and comparison to other large sulfur-oxidizing bacteria.</title>
        <authorList>
            <person name="Winkel M."/>
            <person name="Salman V."/>
            <person name="Woyke T."/>
            <person name="Schulz-Vogt H."/>
            <person name="Richter M."/>
            <person name="Flood B."/>
            <person name="Bailey J."/>
            <person name="Amann R."/>
            <person name="Mussmann M."/>
        </authorList>
    </citation>
    <scope>NUCLEOTIDE SEQUENCE [LARGE SCALE GENOMIC DNA]</scope>
    <source>
        <strain evidence="1 2">THI036</strain>
    </source>
</reference>
<evidence type="ECO:0000313" key="1">
    <source>
        <dbReference type="EMBL" id="OAD23181.1"/>
    </source>
</evidence>
<protein>
    <submittedName>
        <fullName evidence="1">Uncharacterized protein</fullName>
    </submittedName>
</protein>
<organism evidence="1 2">
    <name type="scientific">Candidatus Thiomargarita nelsonii</name>
    <dbReference type="NCBI Taxonomy" id="1003181"/>
    <lineage>
        <taxon>Bacteria</taxon>
        <taxon>Pseudomonadati</taxon>
        <taxon>Pseudomonadota</taxon>
        <taxon>Gammaproteobacteria</taxon>
        <taxon>Thiotrichales</taxon>
        <taxon>Thiotrichaceae</taxon>
        <taxon>Thiomargarita</taxon>
    </lineage>
</organism>
<keyword evidence="2" id="KW-1185">Reference proteome</keyword>
<accession>A0A176S506</accession>
<name>A0A176S506_9GAMM</name>
<dbReference type="Proteomes" id="UP000076962">
    <property type="component" value="Unassembled WGS sequence"/>
</dbReference>
<gene>
    <name evidence="1" type="ORF">THIOM_000992</name>
</gene>
<evidence type="ECO:0000313" key="2">
    <source>
        <dbReference type="Proteomes" id="UP000076962"/>
    </source>
</evidence>
<dbReference type="AlphaFoldDB" id="A0A176S506"/>
<dbReference type="EMBL" id="LUTY01000505">
    <property type="protein sequence ID" value="OAD23181.1"/>
    <property type="molecule type" value="Genomic_DNA"/>
</dbReference>
<comment type="caution">
    <text evidence="1">The sequence shown here is derived from an EMBL/GenBank/DDBJ whole genome shotgun (WGS) entry which is preliminary data.</text>
</comment>
<proteinExistence type="predicted"/>